<evidence type="ECO:0000256" key="2">
    <source>
        <dbReference type="ARBA" id="ARBA00022618"/>
    </source>
</evidence>
<dbReference type="FunFam" id="1.10.472.10:FF:000069">
    <property type="entry name" value="Cyclin-D5-1"/>
    <property type="match status" value="1"/>
</dbReference>
<dbReference type="InterPro" id="IPR036915">
    <property type="entry name" value="Cyclin-like_sf"/>
</dbReference>
<keyword evidence="3 5" id="KW-0195">Cyclin</keyword>
<keyword evidence="9" id="KW-1185">Reference proteome</keyword>
<keyword evidence="4" id="KW-0131">Cell cycle</keyword>
<dbReference type="SMART" id="SM01332">
    <property type="entry name" value="Cyclin_C"/>
    <property type="match status" value="1"/>
</dbReference>
<dbReference type="Pfam" id="PF00134">
    <property type="entry name" value="Cyclin_N"/>
    <property type="match status" value="1"/>
</dbReference>
<keyword evidence="2" id="KW-0132">Cell division</keyword>
<organism evidence="8 9">
    <name type="scientific">Macleaya cordata</name>
    <name type="common">Five-seeded plume-poppy</name>
    <name type="synonym">Bocconia cordata</name>
    <dbReference type="NCBI Taxonomy" id="56857"/>
    <lineage>
        <taxon>Eukaryota</taxon>
        <taxon>Viridiplantae</taxon>
        <taxon>Streptophyta</taxon>
        <taxon>Embryophyta</taxon>
        <taxon>Tracheophyta</taxon>
        <taxon>Spermatophyta</taxon>
        <taxon>Magnoliopsida</taxon>
        <taxon>Ranunculales</taxon>
        <taxon>Papaveraceae</taxon>
        <taxon>Papaveroideae</taxon>
        <taxon>Macleaya</taxon>
    </lineage>
</organism>
<comment type="caution">
    <text evidence="8">The sequence shown here is derived from an EMBL/GenBank/DDBJ whole genome shotgun (WGS) entry which is preliminary data.</text>
</comment>
<dbReference type="CDD" id="cd20543">
    <property type="entry name" value="CYCLIN_AtCycD-like_rpt1"/>
    <property type="match status" value="1"/>
</dbReference>
<evidence type="ECO:0000256" key="1">
    <source>
        <dbReference type="ARBA" id="ARBA00009065"/>
    </source>
</evidence>
<dbReference type="SMART" id="SM00385">
    <property type="entry name" value="CYCLIN"/>
    <property type="match status" value="1"/>
</dbReference>
<evidence type="ECO:0000313" key="9">
    <source>
        <dbReference type="Proteomes" id="UP000195402"/>
    </source>
</evidence>
<dbReference type="Pfam" id="PF02984">
    <property type="entry name" value="Cyclin_C"/>
    <property type="match status" value="1"/>
</dbReference>
<dbReference type="CDD" id="cd20544">
    <property type="entry name" value="CYCLIN_AtCycD-like_rpt2"/>
    <property type="match status" value="1"/>
</dbReference>
<dbReference type="InParanoid" id="A0A200QG14"/>
<dbReference type="FunCoup" id="A0A200QG14">
    <property type="interactions" value="715"/>
</dbReference>
<accession>A0A200QG14</accession>
<dbReference type="OrthoDB" id="306099at2759"/>
<reference evidence="8 9" key="1">
    <citation type="journal article" date="2017" name="Mol. Plant">
        <title>The Genome of Medicinal Plant Macleaya cordata Provides New Insights into Benzylisoquinoline Alkaloids Metabolism.</title>
        <authorList>
            <person name="Liu X."/>
            <person name="Liu Y."/>
            <person name="Huang P."/>
            <person name="Ma Y."/>
            <person name="Qing Z."/>
            <person name="Tang Q."/>
            <person name="Cao H."/>
            <person name="Cheng P."/>
            <person name="Zheng Y."/>
            <person name="Yuan Z."/>
            <person name="Zhou Y."/>
            <person name="Liu J."/>
            <person name="Tang Z."/>
            <person name="Zhuo Y."/>
            <person name="Zhang Y."/>
            <person name="Yu L."/>
            <person name="Huang J."/>
            <person name="Yang P."/>
            <person name="Peng Q."/>
            <person name="Zhang J."/>
            <person name="Jiang W."/>
            <person name="Zhang Z."/>
            <person name="Lin K."/>
            <person name="Ro D.K."/>
            <person name="Chen X."/>
            <person name="Xiong X."/>
            <person name="Shang Y."/>
            <person name="Huang S."/>
            <person name="Zeng J."/>
        </authorList>
    </citation>
    <scope>NUCLEOTIDE SEQUENCE [LARGE SCALE GENOMIC DNA]</scope>
    <source>
        <strain evidence="9">cv. BLH2017</strain>
        <tissue evidence="8">Root</tissue>
    </source>
</reference>
<dbReference type="AlphaFoldDB" id="A0A200QG14"/>
<evidence type="ECO:0000256" key="5">
    <source>
        <dbReference type="RuleBase" id="RU000383"/>
    </source>
</evidence>
<dbReference type="OMA" id="CHRTAYL"/>
<evidence type="ECO:0000259" key="6">
    <source>
        <dbReference type="SMART" id="SM00385"/>
    </source>
</evidence>
<dbReference type="SUPFAM" id="SSF47954">
    <property type="entry name" value="Cyclin-like"/>
    <property type="match status" value="2"/>
</dbReference>
<evidence type="ECO:0000313" key="8">
    <source>
        <dbReference type="EMBL" id="OVA09372.1"/>
    </source>
</evidence>
<gene>
    <name evidence="8" type="ORF">BVC80_8915g23</name>
</gene>
<feature type="domain" description="Cyclin C-terminal" evidence="7">
    <location>
        <begin position="188"/>
        <end position="307"/>
    </location>
</feature>
<evidence type="ECO:0000256" key="3">
    <source>
        <dbReference type="ARBA" id="ARBA00023127"/>
    </source>
</evidence>
<dbReference type="InterPro" id="IPR004367">
    <property type="entry name" value="Cyclin_C-dom"/>
</dbReference>
<evidence type="ECO:0000256" key="4">
    <source>
        <dbReference type="ARBA" id="ARBA00023306"/>
    </source>
</evidence>
<evidence type="ECO:0000259" key="7">
    <source>
        <dbReference type="SMART" id="SM01332"/>
    </source>
</evidence>
<dbReference type="PANTHER" id="PTHR10177">
    <property type="entry name" value="CYCLINS"/>
    <property type="match status" value="1"/>
</dbReference>
<dbReference type="Gene3D" id="1.10.472.10">
    <property type="entry name" value="Cyclin-like"/>
    <property type="match status" value="2"/>
</dbReference>
<sequence>MEDSASSFSLSSLLCKENEACFNEEDDDDEEVEVKEDLFINLNNYGFLESDDEYIKMLVERENNFGTKNEGSLDDCSTMTQDWFKCARLDAIRWILKTRAFFGFRLQTAYLSLTYFDRFLSKRAIDGEKLWAIRLLSVACLSLAAKMEECSVPTLSEFQIEEYNFESKVIQRMELLVLNTLEWRMDSITPFAYFHYFITKFNDESQPPKDLVSKISELILATIKEVNSMDHPPSSIAAAAVLAALDKNLTRKMLELKMSSISSCGSLENEHVFSCYNLMQVLEIEKSKIPKFVISPDLSSIYSSSTDVLEDSSITSASRTKRRKITLGDYDQNCGMINEKGLH</sequence>
<dbReference type="PROSITE" id="PS00292">
    <property type="entry name" value="CYCLINS"/>
    <property type="match status" value="1"/>
</dbReference>
<dbReference type="GO" id="GO:0051301">
    <property type="term" value="P:cell division"/>
    <property type="evidence" value="ECO:0007669"/>
    <property type="project" value="UniProtKB-KW"/>
</dbReference>
<dbReference type="FunFam" id="1.10.472.10:FF:000219">
    <property type="entry name" value="Cyclin-D5-1"/>
    <property type="match status" value="1"/>
</dbReference>
<name>A0A200QG14_MACCD</name>
<dbReference type="InterPro" id="IPR013763">
    <property type="entry name" value="Cyclin-like_dom"/>
</dbReference>
<feature type="domain" description="Cyclin-like" evidence="6">
    <location>
        <begin position="93"/>
        <end position="179"/>
    </location>
</feature>
<protein>
    <submittedName>
        <fullName evidence="8">Cyclin</fullName>
    </submittedName>
</protein>
<proteinExistence type="inferred from homology"/>
<dbReference type="InterPro" id="IPR006671">
    <property type="entry name" value="Cyclin_N"/>
</dbReference>
<comment type="similarity">
    <text evidence="1">Belongs to the cyclin family. Cyclin D subfamily.</text>
</comment>
<dbReference type="InterPro" id="IPR039361">
    <property type="entry name" value="Cyclin"/>
</dbReference>
<dbReference type="EMBL" id="MVGT01002091">
    <property type="protein sequence ID" value="OVA09372.1"/>
    <property type="molecule type" value="Genomic_DNA"/>
</dbReference>
<dbReference type="InterPro" id="IPR048258">
    <property type="entry name" value="Cyclins_cyclin-box"/>
</dbReference>
<dbReference type="STRING" id="56857.A0A200QG14"/>
<dbReference type="Proteomes" id="UP000195402">
    <property type="component" value="Unassembled WGS sequence"/>
</dbReference>